<protein>
    <recommendedName>
        <fullName evidence="17">CLIP domain-containing serine protease</fullName>
    </recommendedName>
</protein>
<dbReference type="Gene3D" id="3.30.1640.30">
    <property type="match status" value="4"/>
</dbReference>
<reference evidence="15" key="1">
    <citation type="journal article" date="2023" name="Genome Biol. Evol.">
        <title>Long-read-based Genome Assembly of Drosophila gunungcola Reveals Fewer Chemosensory Genes in Flower-breeding Species.</title>
        <authorList>
            <person name="Negi A."/>
            <person name="Liao B.Y."/>
            <person name="Yeh S.D."/>
        </authorList>
    </citation>
    <scope>NUCLEOTIDE SEQUENCE</scope>
    <source>
        <strain evidence="15">Sukarami</strain>
    </source>
</reference>
<dbReference type="GO" id="GO:0006508">
    <property type="term" value="P:proteolysis"/>
    <property type="evidence" value="ECO:0007669"/>
    <property type="project" value="UniProtKB-KW"/>
</dbReference>
<feature type="domain" description="Clip" evidence="14">
    <location>
        <begin position="2"/>
        <end position="56"/>
    </location>
</feature>
<dbReference type="FunFam" id="2.40.10.10:FF:000028">
    <property type="entry name" value="Serine protease easter"/>
    <property type="match status" value="1"/>
</dbReference>
<sequence>ARCLNPNQRTGLCVPINECQTLYSVLQQDRLTDLQKQFIKSSACGKGANNLPFVCCTQDTGYESRPWSFGAQQASDRTSVQSTSTGGDGSSLLPQPPTCGGVAIRNRIYDGKDTDLNEFPWMVLLEYRNRWGGLSPSCAGASVRLGEHDTRTAVDCPAGGGSCAPEVQRLGFAEIRAHERYSEQSKNQVHDIGLIRLERNVRYSDNVRPICLPSAVGPEKVSLNYVDPAKCRQRFSQIKIAVESTQLCAGGQFRQDSCDGDSGGPLMRFRGDSWVLEGIVSFGYKCGLKDWPAVGGCRNPNQRTGYCLEVSLCPPLVSLMNQISLTRSESQFLQATQCGYGKNSQVLACCTEDTDFDRTTSVPFSSDIPKILPYRVFVILGEHDTRTPIDCNASGKRCGPKIQRLDIEEIRVHERYSNVSNNYLHDIALIRLNKPVSYSVTIQPICLPSTVGEEVGLYDKYRCRQRYLSENIALEDSQICAGGQQQQHDSCAGDSGGPLMRFRDNTWVLEGIVSFGYKCDINCRNPNQKTGQCMEWYHCQSLYSVWMSPGRTDSERNFVQASQCGYHRDYQFLACCTDDTDFVPRIATLNKCGDDTASPLILGGNETVLTEFSWMVLLEYPSGSKLDTNCAGSLINDRYVLTAAHCLAKDTPPVSVRLGEHDTRTPEDCRGKRCSARVVTVGIEEAHAHENFRNDSTSLHDIGIIRLARKVSYSDTIRPICLPSTVGAMRLTDGNPTKQKVPVNFWDFNRCRIKYLSLQIAVEPSQICAGGEEHVDSCDGDSGGPLMSYRQGVWVLRGIVSFGRSCGRRGWPAIYTNILVPMLRSVFRLWIFFGCFYRFLTLAEIRQECDIPNEAKRGVCLEVSRCAAYLQVRNATNLPAEKVNFLKKVQCEVEQQFSKFEYRRFLDVTSRFKRKKLKRRIQTVEPSSGFNLLNECGKQVTNRIYGGEIAELDEFPWLALLVYNSKPDCIEEPNYLSCADAALDIGYEKIHVHPEYKEFSNYKYNDIAIIRLKHPVSFTHFVMPICLPNKSEPLTLAEGQMFSVSVNKYFINIHSPIKLKLRIPYVSNENCTKILEGFGVRLGPKQICAGGEFAKDTCAGDSGGPLMYFDRQHSRWVAYGVVSYGFTQCGMAGKPAVYTNVAEYTDWIGSVIQQKKKSQQTQAKSA</sequence>
<dbReference type="InterPro" id="IPR018114">
    <property type="entry name" value="TRYPSIN_HIS"/>
</dbReference>
<dbReference type="InterPro" id="IPR051487">
    <property type="entry name" value="Ser/Thr_Proteases_Immune/Dev"/>
</dbReference>
<dbReference type="Pfam" id="PF00089">
    <property type="entry name" value="Trypsin"/>
    <property type="match status" value="5"/>
</dbReference>
<evidence type="ECO:0000256" key="12">
    <source>
        <dbReference type="SAM" id="MobiDB-lite"/>
    </source>
</evidence>
<feature type="domain" description="Peptidase S1" evidence="13">
    <location>
        <begin position="108"/>
        <end position="306"/>
    </location>
</feature>
<dbReference type="AlphaFoldDB" id="A0A9P9Z216"/>
<name>A0A9P9Z216_9MUSC</name>
<keyword evidence="6" id="KW-0106">Calcium</keyword>
<dbReference type="Gene3D" id="2.40.10.10">
    <property type="entry name" value="Trypsin-like serine proteases"/>
    <property type="match status" value="7"/>
</dbReference>
<feature type="domain" description="Peptidase S1" evidence="13">
    <location>
        <begin position="944"/>
        <end position="1153"/>
    </location>
</feature>
<keyword evidence="2" id="KW-0479">Metal-binding</keyword>
<keyword evidence="1 11" id="KW-0645">Protease</keyword>
<dbReference type="Pfam" id="PF12032">
    <property type="entry name" value="CLIP"/>
    <property type="match status" value="4"/>
</dbReference>
<evidence type="ECO:0000256" key="8">
    <source>
        <dbReference type="ARBA" id="ARBA00023157"/>
    </source>
</evidence>
<dbReference type="InterPro" id="IPR038565">
    <property type="entry name" value="CLIP_sf"/>
</dbReference>
<evidence type="ECO:0000256" key="2">
    <source>
        <dbReference type="ARBA" id="ARBA00022723"/>
    </source>
</evidence>
<evidence type="ECO:0008006" key="17">
    <source>
        <dbReference type="Google" id="ProtNLM"/>
    </source>
</evidence>
<dbReference type="PROSITE" id="PS50240">
    <property type="entry name" value="TRYPSIN_DOM"/>
    <property type="match status" value="4"/>
</dbReference>
<organism evidence="15 16">
    <name type="scientific">Drosophila gunungcola</name>
    <name type="common">fruit fly</name>
    <dbReference type="NCBI Taxonomy" id="103775"/>
    <lineage>
        <taxon>Eukaryota</taxon>
        <taxon>Metazoa</taxon>
        <taxon>Ecdysozoa</taxon>
        <taxon>Arthropoda</taxon>
        <taxon>Hexapoda</taxon>
        <taxon>Insecta</taxon>
        <taxon>Pterygota</taxon>
        <taxon>Neoptera</taxon>
        <taxon>Endopterygota</taxon>
        <taxon>Diptera</taxon>
        <taxon>Brachycera</taxon>
        <taxon>Muscomorpha</taxon>
        <taxon>Ephydroidea</taxon>
        <taxon>Drosophilidae</taxon>
        <taxon>Drosophila</taxon>
        <taxon>Sophophora</taxon>
    </lineage>
</organism>
<feature type="non-terminal residue" evidence="15">
    <location>
        <position position="1"/>
    </location>
</feature>
<evidence type="ECO:0000259" key="14">
    <source>
        <dbReference type="PROSITE" id="PS51888"/>
    </source>
</evidence>
<evidence type="ECO:0000313" key="15">
    <source>
        <dbReference type="EMBL" id="KAI8046823.1"/>
    </source>
</evidence>
<dbReference type="CDD" id="cd00190">
    <property type="entry name" value="Tryp_SPc"/>
    <property type="match status" value="4"/>
</dbReference>
<dbReference type="PROSITE" id="PS51888">
    <property type="entry name" value="CLIP"/>
    <property type="match status" value="3"/>
</dbReference>
<feature type="domain" description="Clip" evidence="14">
    <location>
        <begin position="522"/>
        <end position="576"/>
    </location>
</feature>
<proteinExistence type="inferred from homology"/>
<evidence type="ECO:0000256" key="7">
    <source>
        <dbReference type="ARBA" id="ARBA00023145"/>
    </source>
</evidence>
<keyword evidence="16" id="KW-1185">Reference proteome</keyword>
<dbReference type="PANTHER" id="PTHR24256">
    <property type="entry name" value="TRYPTASE-RELATED"/>
    <property type="match status" value="1"/>
</dbReference>
<dbReference type="InterPro" id="IPR001254">
    <property type="entry name" value="Trypsin_dom"/>
</dbReference>
<dbReference type="SMART" id="SM00020">
    <property type="entry name" value="Tryp_SPc"/>
    <property type="match status" value="4"/>
</dbReference>
<feature type="domain" description="Peptidase S1" evidence="13">
    <location>
        <begin position="601"/>
        <end position="831"/>
    </location>
</feature>
<dbReference type="EMBL" id="JAMKOV010000001">
    <property type="protein sequence ID" value="KAI8046823.1"/>
    <property type="molecule type" value="Genomic_DNA"/>
</dbReference>
<keyword evidence="7" id="KW-0865">Zymogen</keyword>
<dbReference type="InterPro" id="IPR009003">
    <property type="entry name" value="Peptidase_S1_PA"/>
</dbReference>
<dbReference type="PRINTS" id="PR00722">
    <property type="entry name" value="CHYMOTRYPSIN"/>
</dbReference>
<dbReference type="GO" id="GO:0004252">
    <property type="term" value="F:serine-type endopeptidase activity"/>
    <property type="evidence" value="ECO:0007669"/>
    <property type="project" value="InterPro"/>
</dbReference>
<dbReference type="Proteomes" id="UP001059596">
    <property type="component" value="Chromosome 3R"/>
</dbReference>
<dbReference type="SUPFAM" id="SSF50494">
    <property type="entry name" value="Trypsin-like serine proteases"/>
    <property type="match status" value="4"/>
</dbReference>
<dbReference type="SMART" id="SM00680">
    <property type="entry name" value="CLIP"/>
    <property type="match status" value="4"/>
</dbReference>
<evidence type="ECO:0000256" key="1">
    <source>
        <dbReference type="ARBA" id="ARBA00022670"/>
    </source>
</evidence>
<evidence type="ECO:0000256" key="3">
    <source>
        <dbReference type="ARBA" id="ARBA00022729"/>
    </source>
</evidence>
<keyword evidence="3" id="KW-0732">Signal</keyword>
<comment type="similarity">
    <text evidence="10">Belongs to the peptidase S1 family. CLIP subfamily.</text>
</comment>
<accession>A0A9P9Z216</accession>
<feature type="domain" description="Peptidase S1" evidence="13">
    <location>
        <begin position="293"/>
        <end position="552"/>
    </location>
</feature>
<dbReference type="InterPro" id="IPR022700">
    <property type="entry name" value="CLIP"/>
</dbReference>
<dbReference type="InterPro" id="IPR001314">
    <property type="entry name" value="Peptidase_S1A"/>
</dbReference>
<evidence type="ECO:0000313" key="16">
    <source>
        <dbReference type="Proteomes" id="UP001059596"/>
    </source>
</evidence>
<evidence type="ECO:0000256" key="6">
    <source>
        <dbReference type="ARBA" id="ARBA00022837"/>
    </source>
</evidence>
<dbReference type="PROSITE" id="PS00134">
    <property type="entry name" value="TRYPSIN_HIS"/>
    <property type="match status" value="1"/>
</dbReference>
<feature type="region of interest" description="Disordered" evidence="12">
    <location>
        <begin position="70"/>
        <end position="92"/>
    </location>
</feature>
<dbReference type="InterPro" id="IPR033116">
    <property type="entry name" value="TRYPSIN_SER"/>
</dbReference>
<evidence type="ECO:0000256" key="10">
    <source>
        <dbReference type="ARBA" id="ARBA00024195"/>
    </source>
</evidence>
<keyword evidence="8" id="KW-1015">Disulfide bond</keyword>
<evidence type="ECO:0000259" key="13">
    <source>
        <dbReference type="PROSITE" id="PS50240"/>
    </source>
</evidence>
<evidence type="ECO:0000256" key="5">
    <source>
        <dbReference type="ARBA" id="ARBA00022825"/>
    </source>
</evidence>
<feature type="domain" description="Clip" evidence="14">
    <location>
        <begin position="296"/>
        <end position="350"/>
    </location>
</feature>
<keyword evidence="9" id="KW-0325">Glycoprotein</keyword>
<dbReference type="InterPro" id="IPR043504">
    <property type="entry name" value="Peptidase_S1_PA_chymotrypsin"/>
</dbReference>
<evidence type="ECO:0000256" key="9">
    <source>
        <dbReference type="ARBA" id="ARBA00023180"/>
    </source>
</evidence>
<evidence type="ECO:0000256" key="4">
    <source>
        <dbReference type="ARBA" id="ARBA00022801"/>
    </source>
</evidence>
<keyword evidence="5 11" id="KW-0720">Serine protease</keyword>
<dbReference type="GO" id="GO:0046872">
    <property type="term" value="F:metal ion binding"/>
    <property type="evidence" value="ECO:0007669"/>
    <property type="project" value="UniProtKB-KW"/>
</dbReference>
<gene>
    <name evidence="15" type="ORF">M5D96_003037</name>
</gene>
<dbReference type="PROSITE" id="PS00135">
    <property type="entry name" value="TRYPSIN_SER"/>
    <property type="match status" value="2"/>
</dbReference>
<keyword evidence="4 11" id="KW-0378">Hydrolase</keyword>
<comment type="caution">
    <text evidence="15">The sequence shown here is derived from an EMBL/GenBank/DDBJ whole genome shotgun (WGS) entry which is preliminary data.</text>
</comment>
<evidence type="ECO:0000256" key="11">
    <source>
        <dbReference type="RuleBase" id="RU363034"/>
    </source>
</evidence>